<dbReference type="Pfam" id="PF06470">
    <property type="entry name" value="SMC_hinge"/>
    <property type="match status" value="1"/>
</dbReference>
<feature type="coiled-coil region" evidence="12">
    <location>
        <begin position="1255"/>
        <end position="1316"/>
    </location>
</feature>
<dbReference type="PANTHER" id="PTHR18937:SF172">
    <property type="entry name" value="STRUCTURAL MAINTENANCE OF CHROMOSOMES PROTEIN"/>
    <property type="match status" value="1"/>
</dbReference>
<dbReference type="PIRSF" id="PIRSF005719">
    <property type="entry name" value="SMC"/>
    <property type="match status" value="1"/>
</dbReference>
<evidence type="ECO:0000313" key="15">
    <source>
        <dbReference type="EMBL" id="KAF2827449.1"/>
    </source>
</evidence>
<keyword evidence="7 12" id="KW-0175">Coiled coil</keyword>
<dbReference type="Pfam" id="PF02463">
    <property type="entry name" value="SMC_N"/>
    <property type="match status" value="1"/>
</dbReference>
<proteinExistence type="inferred from homology"/>
<dbReference type="Proteomes" id="UP000799424">
    <property type="component" value="Unassembled WGS sequence"/>
</dbReference>
<evidence type="ECO:0000256" key="1">
    <source>
        <dbReference type="ARBA" id="ARBA00004123"/>
    </source>
</evidence>
<keyword evidence="4" id="KW-0547">Nucleotide-binding</keyword>
<gene>
    <name evidence="15" type="ORF">CC86DRAFT_348936</name>
</gene>
<dbReference type="SUPFAM" id="SSF90257">
    <property type="entry name" value="Myosin rod fragments"/>
    <property type="match status" value="1"/>
</dbReference>
<evidence type="ECO:0000256" key="6">
    <source>
        <dbReference type="ARBA" id="ARBA00022840"/>
    </source>
</evidence>
<dbReference type="PANTHER" id="PTHR18937">
    <property type="entry name" value="STRUCTURAL MAINTENANCE OF CHROMOSOMES SMC FAMILY MEMBER"/>
    <property type="match status" value="1"/>
</dbReference>
<dbReference type="Gene3D" id="3.40.50.300">
    <property type="entry name" value="P-loop containing nucleotide triphosphate hydrolases"/>
    <property type="match status" value="2"/>
</dbReference>
<comment type="subcellular location">
    <subcellularLocation>
        <location evidence="1 11">Nucleus</location>
    </subcellularLocation>
</comment>
<keyword evidence="6" id="KW-0067">ATP-binding</keyword>
<keyword evidence="5" id="KW-0498">Mitosis</keyword>
<dbReference type="GO" id="GO:0051301">
    <property type="term" value="P:cell division"/>
    <property type="evidence" value="ECO:0007669"/>
    <property type="project" value="UniProtKB-KW"/>
</dbReference>
<reference evidence="15" key="1">
    <citation type="journal article" date="2020" name="Stud. Mycol.">
        <title>101 Dothideomycetes genomes: a test case for predicting lifestyles and emergence of pathogens.</title>
        <authorList>
            <person name="Haridas S."/>
            <person name="Albert R."/>
            <person name="Binder M."/>
            <person name="Bloem J."/>
            <person name="Labutti K."/>
            <person name="Salamov A."/>
            <person name="Andreopoulos B."/>
            <person name="Baker S."/>
            <person name="Barry K."/>
            <person name="Bills G."/>
            <person name="Bluhm B."/>
            <person name="Cannon C."/>
            <person name="Castanera R."/>
            <person name="Culley D."/>
            <person name="Daum C."/>
            <person name="Ezra D."/>
            <person name="Gonzalez J."/>
            <person name="Henrissat B."/>
            <person name="Kuo A."/>
            <person name="Liang C."/>
            <person name="Lipzen A."/>
            <person name="Lutzoni F."/>
            <person name="Magnuson J."/>
            <person name="Mondo S."/>
            <person name="Nolan M."/>
            <person name="Ohm R."/>
            <person name="Pangilinan J."/>
            <person name="Park H.-J."/>
            <person name="Ramirez L."/>
            <person name="Alfaro M."/>
            <person name="Sun H."/>
            <person name="Tritt A."/>
            <person name="Yoshinaga Y."/>
            <person name="Zwiers L.-H."/>
            <person name="Turgeon B."/>
            <person name="Goodwin S."/>
            <person name="Spatafora J."/>
            <person name="Crous P."/>
            <person name="Grigoriev I."/>
        </authorList>
    </citation>
    <scope>NUCLEOTIDE SEQUENCE</scope>
    <source>
        <strain evidence="15">CBS 113818</strain>
    </source>
</reference>
<evidence type="ECO:0000256" key="4">
    <source>
        <dbReference type="ARBA" id="ARBA00022741"/>
    </source>
</evidence>
<dbReference type="Gene3D" id="3.30.70.1620">
    <property type="match status" value="1"/>
</dbReference>
<feature type="coiled-coil region" evidence="12">
    <location>
        <begin position="705"/>
        <end position="781"/>
    </location>
</feature>
<feature type="compositionally biased region" description="Polar residues" evidence="13">
    <location>
        <begin position="157"/>
        <end position="170"/>
    </location>
</feature>
<evidence type="ECO:0000313" key="16">
    <source>
        <dbReference type="Proteomes" id="UP000799424"/>
    </source>
</evidence>
<dbReference type="InterPro" id="IPR010935">
    <property type="entry name" value="SMC_hinge"/>
</dbReference>
<dbReference type="InterPro" id="IPR036277">
    <property type="entry name" value="SMC_hinge_sf"/>
</dbReference>
<evidence type="ECO:0000256" key="12">
    <source>
        <dbReference type="SAM" id="Coils"/>
    </source>
</evidence>
<dbReference type="GO" id="GO:0005634">
    <property type="term" value="C:nucleus"/>
    <property type="evidence" value="ECO:0007669"/>
    <property type="project" value="UniProtKB-SubCell"/>
</dbReference>
<dbReference type="EMBL" id="MU006224">
    <property type="protein sequence ID" value="KAF2827449.1"/>
    <property type="molecule type" value="Genomic_DNA"/>
</dbReference>
<dbReference type="Gene3D" id="1.20.1060.20">
    <property type="match status" value="1"/>
</dbReference>
<evidence type="ECO:0000256" key="10">
    <source>
        <dbReference type="ARBA" id="ARBA00023306"/>
    </source>
</evidence>
<keyword evidence="16" id="KW-1185">Reference proteome</keyword>
<evidence type="ECO:0000256" key="13">
    <source>
        <dbReference type="SAM" id="MobiDB-lite"/>
    </source>
</evidence>
<feature type="compositionally biased region" description="Polar residues" evidence="13">
    <location>
        <begin position="178"/>
        <end position="188"/>
    </location>
</feature>
<evidence type="ECO:0000259" key="14">
    <source>
        <dbReference type="SMART" id="SM00968"/>
    </source>
</evidence>
<dbReference type="FunFam" id="3.40.50.300:FF:000481">
    <property type="entry name" value="Structural maintenance of chromosomes 4"/>
    <property type="match status" value="1"/>
</dbReference>
<accession>A0A6A7A3W8</accession>
<dbReference type="GO" id="GO:0007076">
    <property type="term" value="P:mitotic chromosome condensation"/>
    <property type="evidence" value="ECO:0007669"/>
    <property type="project" value="TreeGrafter"/>
</dbReference>
<sequence length="1473" mass="164648">MASVSPRKSTRAAATRRKAPVVDDSDEEENRTPTPEIKEEAEEEFTPAPAPLKTGRGRGRPRKAAAAGDDVIPKPTTRRRPRVTESVEPTQLFTPAPEGSRPPSPSKAVPKKRGRKPRVSAIVSPVEAGSQLLTPEPSISPEPEPASELSVPGTPLANITHSTLNEQTPVPDTPRADVSQSTLNEQTPAPTPASERFAEVTQIEMKEEAPISEATTEPVPTPEPQLKMVEKVNSQHTVLERPMDIVAKRRAAAMPALHESAAPKQRTVITWLVMTNFKSYAGRQEVGPFHASFSSVVGPNGSGKSNVIDSLLFVFGFRASKMRQGKLSALIHNSAGFMDLDFCEVEVHFQEVKDLPSGGQEVIPDSQLVISRRAFKNNSSKYYINNKESTFTIVTTLLKDRGVDLDHKRFLILQGEVESIAQMKPKAQGEHDDGLLEYLEDIIGTSKYKTPIEESAAEVETLNEVCQEKNSRVQHVEKEKSGLEEKKNKALAYIRDENELAMKQSTLYQIYVSEFDDHIQVTQESVGQMQAQLEEELQKHQGSEEEIKQLERQYKKGAKECEHFEKQNQEFQKEVARIDKEAVKFEEKKKFLAGKRKKLEKTLETSSFGKSGAETLARNYATDIERYNEEIAELEDSMKKEEKELETVRLSLAGKTQGLSDEIAVKQKSLEPWSAKVNERQSAMAVAQSELDILRERENAGAKGIADVEAKIEALQESKQTKTAELEECKAEKKRIEKETQKMQVKMEDLTQKEPTLRSKLSGARAKADEARASLSSAQTQGNVLAGLMRLKESGRVDGFHGRLGNLGTIDQKYDVAISTACPQLDNMVVDTVESGQQCIEYLRKNNLGRANFILLDRLAKRDMSPVQTPEDVPRLFDLIKPKNEKLLPAFFQVLTNTLVADDLDQAERIAYGAKRWRVVTLDGKLIDTSGTMSGGGSRVAKGKMSSKLASDVSKDQVSKLENDRDALEQTFVDFQQEQRELEAALRDLTHQIPGLDTKAQKLALELESFDRNTVDCERRIKELGSEKSSSKSDKSRMSSLEKNIASMEKEISKLHAETADVEAEIKALQDKIMEIGGVKLRSQKAKVDGLKQQIDTLTDQSSNAEVSKSKEEKQCVKHEKAYNDATKELGKLAIEAEKVEEDMASQQSDVSGIRQQAEEAQDALEARKEELHVVKKELDEKTTEINESRAVEIEMRNKLEEGQKGLNEFQKKQAYFHDKLSKLTYQNVTDLGEEQEGGEGLPSYSKDELQDMSKATLKDEIAHLEKKNESTQVDLSVLAEYRKRVEEHASRSSDLAEAVSSRDAAKRKCDELRRLRLEGFMEGFSIITARLKEMYQMITMGGNAELELVDSLDPFSEGILFSVMPPKKSWKNISNLSGGEKTLSSLALVFALHHYKPTPLYVMDEIDAALDFRNVSIVASYIKERTKNAQFIVISLRNNMFELASRLVGVYKVNHMTKSVTIENKDYITGRA</sequence>
<dbReference type="GO" id="GO:0000796">
    <property type="term" value="C:condensin complex"/>
    <property type="evidence" value="ECO:0007669"/>
    <property type="project" value="TreeGrafter"/>
</dbReference>
<dbReference type="OrthoDB" id="5575062at2759"/>
<protein>
    <recommendedName>
        <fullName evidence="11">Structural maintenance of chromosomes protein</fullName>
    </recommendedName>
</protein>
<evidence type="ECO:0000256" key="11">
    <source>
        <dbReference type="PIRNR" id="PIRNR005719"/>
    </source>
</evidence>
<dbReference type="GO" id="GO:0005524">
    <property type="term" value="F:ATP binding"/>
    <property type="evidence" value="ECO:0007669"/>
    <property type="project" value="UniProtKB-KW"/>
</dbReference>
<dbReference type="SUPFAM" id="SSF52540">
    <property type="entry name" value="P-loop containing nucleoside triphosphate hydrolases"/>
    <property type="match status" value="1"/>
</dbReference>
<evidence type="ECO:0000256" key="7">
    <source>
        <dbReference type="ARBA" id="ARBA00023054"/>
    </source>
</evidence>
<feature type="coiled-coil region" evidence="12">
    <location>
        <begin position="526"/>
        <end position="651"/>
    </location>
</feature>
<keyword evidence="9 11" id="KW-0539">Nucleus</keyword>
<evidence type="ECO:0000256" key="2">
    <source>
        <dbReference type="ARBA" id="ARBA00006005"/>
    </source>
</evidence>
<keyword evidence="3" id="KW-0132">Cell division</keyword>
<feature type="region of interest" description="Disordered" evidence="13">
    <location>
        <begin position="1"/>
        <end position="195"/>
    </location>
</feature>
<dbReference type="Gene3D" id="1.10.287.1490">
    <property type="match status" value="1"/>
</dbReference>
<feature type="domain" description="SMC hinge" evidence="14">
    <location>
        <begin position="798"/>
        <end position="911"/>
    </location>
</feature>
<evidence type="ECO:0000256" key="3">
    <source>
        <dbReference type="ARBA" id="ARBA00022618"/>
    </source>
</evidence>
<organism evidence="15 16">
    <name type="scientific">Ophiobolus disseminans</name>
    <dbReference type="NCBI Taxonomy" id="1469910"/>
    <lineage>
        <taxon>Eukaryota</taxon>
        <taxon>Fungi</taxon>
        <taxon>Dikarya</taxon>
        <taxon>Ascomycota</taxon>
        <taxon>Pezizomycotina</taxon>
        <taxon>Dothideomycetes</taxon>
        <taxon>Pleosporomycetidae</taxon>
        <taxon>Pleosporales</taxon>
        <taxon>Pleosporineae</taxon>
        <taxon>Phaeosphaeriaceae</taxon>
        <taxon>Ophiobolus</taxon>
    </lineage>
</organism>
<feature type="coiled-coil region" evidence="12">
    <location>
        <begin position="452"/>
        <end position="486"/>
    </location>
</feature>
<feature type="compositionally biased region" description="Basic residues" evidence="13">
    <location>
        <begin position="109"/>
        <end position="118"/>
    </location>
</feature>
<dbReference type="SUPFAM" id="SSF75553">
    <property type="entry name" value="Smc hinge domain"/>
    <property type="match status" value="1"/>
</dbReference>
<feature type="coiled-coil region" evidence="12">
    <location>
        <begin position="951"/>
        <end position="992"/>
    </location>
</feature>
<dbReference type="FunFam" id="3.40.50.300:FF:000585">
    <property type="entry name" value="Structural maintenance of chromosomes 4"/>
    <property type="match status" value="1"/>
</dbReference>
<evidence type="ECO:0000256" key="5">
    <source>
        <dbReference type="ARBA" id="ARBA00022776"/>
    </source>
</evidence>
<evidence type="ECO:0000256" key="9">
    <source>
        <dbReference type="ARBA" id="ARBA00023242"/>
    </source>
</evidence>
<dbReference type="FunFam" id="3.30.70.1620:FF:000003">
    <property type="entry name" value="Structural maintenance of chromosomes 4"/>
    <property type="match status" value="1"/>
</dbReference>
<name>A0A6A7A3W8_9PLEO</name>
<comment type="similarity">
    <text evidence="2">Belongs to the SMC family. SMC4 subfamily.</text>
</comment>
<dbReference type="InterPro" id="IPR024704">
    <property type="entry name" value="SMC"/>
</dbReference>
<dbReference type="InterPro" id="IPR027417">
    <property type="entry name" value="P-loop_NTPase"/>
</dbReference>
<dbReference type="GO" id="GO:0016887">
    <property type="term" value="F:ATP hydrolysis activity"/>
    <property type="evidence" value="ECO:0007669"/>
    <property type="project" value="InterPro"/>
</dbReference>
<dbReference type="SMART" id="SM00968">
    <property type="entry name" value="SMC_hinge"/>
    <property type="match status" value="1"/>
</dbReference>
<feature type="compositionally biased region" description="Basic residues" evidence="13">
    <location>
        <begin position="8"/>
        <end position="19"/>
    </location>
</feature>
<evidence type="ECO:0000256" key="8">
    <source>
        <dbReference type="ARBA" id="ARBA00023067"/>
    </source>
</evidence>
<keyword evidence="8" id="KW-0226">DNA condensation</keyword>
<dbReference type="SUPFAM" id="SSF57997">
    <property type="entry name" value="Tropomyosin"/>
    <property type="match status" value="1"/>
</dbReference>
<keyword evidence="10" id="KW-0131">Cell cycle</keyword>
<feature type="coiled-coil region" evidence="12">
    <location>
        <begin position="1031"/>
        <end position="1185"/>
    </location>
</feature>
<dbReference type="InterPro" id="IPR003395">
    <property type="entry name" value="RecF/RecN/SMC_N"/>
</dbReference>